<dbReference type="EMBL" id="CACRST010000010">
    <property type="protein sequence ID" value="VYS90958.1"/>
    <property type="molecule type" value="Genomic_DNA"/>
</dbReference>
<gene>
    <name evidence="1" type="ORF">BGLFYP119_01070</name>
</gene>
<reference evidence="1" key="1">
    <citation type="submission" date="2019-11" db="EMBL/GenBank/DDBJ databases">
        <authorList>
            <person name="Feng L."/>
        </authorList>
    </citation>
    <scope>NUCLEOTIDE SEQUENCE</scope>
    <source>
        <strain evidence="1">BgluceraseaLFYP119</strain>
    </source>
</reference>
<dbReference type="Pfam" id="PF17400">
    <property type="entry name" value="DUF5406"/>
    <property type="match status" value="1"/>
</dbReference>
<accession>A0A6N2SEG0</accession>
<dbReference type="AlphaFoldDB" id="A0A6N2SEG0"/>
<protein>
    <submittedName>
        <fullName evidence="1">Uncharacterized protein</fullName>
    </submittedName>
</protein>
<dbReference type="InterPro" id="IPR035387">
    <property type="entry name" value="DUF5406"/>
</dbReference>
<proteinExistence type="predicted"/>
<name>A0A6N2SEG0_9FIRM</name>
<organism evidence="1">
    <name type="scientific">Blautia glucerasea</name>
    <dbReference type="NCBI Taxonomy" id="536633"/>
    <lineage>
        <taxon>Bacteria</taxon>
        <taxon>Bacillati</taxon>
        <taxon>Bacillota</taxon>
        <taxon>Clostridia</taxon>
        <taxon>Lachnospirales</taxon>
        <taxon>Lachnospiraceae</taxon>
        <taxon>Blautia</taxon>
    </lineage>
</organism>
<sequence length="119" mass="13894">MEERRTMSTENILTNYEMNARWGRHTVKATLQFEDYTGHMYVLVDGNCKGRDILTTVDFWEEIQVYENNCQFTGDIENDLYSVTLSNPDGKKRTLTGSGKEMNELLVAVEIVGFRRKEW</sequence>
<evidence type="ECO:0000313" key="1">
    <source>
        <dbReference type="EMBL" id="VYS90958.1"/>
    </source>
</evidence>